<name>X1SPB1_9ZZZZ</name>
<feature type="non-terminal residue" evidence="2">
    <location>
        <position position="1"/>
    </location>
</feature>
<evidence type="ECO:0000256" key="1">
    <source>
        <dbReference type="SAM" id="MobiDB-lite"/>
    </source>
</evidence>
<dbReference type="AlphaFoldDB" id="X1SPB1"/>
<comment type="caution">
    <text evidence="2">The sequence shown here is derived from an EMBL/GenBank/DDBJ whole genome shotgun (WGS) entry which is preliminary data.</text>
</comment>
<protein>
    <submittedName>
        <fullName evidence="2">Uncharacterized protein</fullName>
    </submittedName>
</protein>
<organism evidence="2">
    <name type="scientific">marine sediment metagenome</name>
    <dbReference type="NCBI Taxonomy" id="412755"/>
    <lineage>
        <taxon>unclassified sequences</taxon>
        <taxon>metagenomes</taxon>
        <taxon>ecological metagenomes</taxon>
    </lineage>
</organism>
<sequence length="48" mass="5166">FALECYMEGHLKETTVGIDEGGSGSHDEGEGKSKEKKGREAEKANLVL</sequence>
<feature type="region of interest" description="Disordered" evidence="1">
    <location>
        <begin position="15"/>
        <end position="48"/>
    </location>
</feature>
<gene>
    <name evidence="2" type="ORF">S12H4_22614</name>
</gene>
<evidence type="ECO:0000313" key="2">
    <source>
        <dbReference type="EMBL" id="GAI77195.1"/>
    </source>
</evidence>
<feature type="compositionally biased region" description="Basic and acidic residues" evidence="1">
    <location>
        <begin position="25"/>
        <end position="48"/>
    </location>
</feature>
<dbReference type="EMBL" id="BARW01011829">
    <property type="protein sequence ID" value="GAI77195.1"/>
    <property type="molecule type" value="Genomic_DNA"/>
</dbReference>
<accession>X1SPB1</accession>
<reference evidence="2" key="1">
    <citation type="journal article" date="2014" name="Front. Microbiol.">
        <title>High frequency of phylogenetically diverse reductive dehalogenase-homologous genes in deep subseafloor sedimentary metagenomes.</title>
        <authorList>
            <person name="Kawai M."/>
            <person name="Futagami T."/>
            <person name="Toyoda A."/>
            <person name="Takaki Y."/>
            <person name="Nishi S."/>
            <person name="Hori S."/>
            <person name="Arai W."/>
            <person name="Tsubouchi T."/>
            <person name="Morono Y."/>
            <person name="Uchiyama I."/>
            <person name="Ito T."/>
            <person name="Fujiyama A."/>
            <person name="Inagaki F."/>
            <person name="Takami H."/>
        </authorList>
    </citation>
    <scope>NUCLEOTIDE SEQUENCE</scope>
    <source>
        <strain evidence="2">Expedition CK06-06</strain>
    </source>
</reference>
<proteinExistence type="predicted"/>